<name>A0ABZ0HPB9_9HYPH</name>
<dbReference type="Proteomes" id="UP001626536">
    <property type="component" value="Chromosome"/>
</dbReference>
<accession>A0ABZ0HPB9</accession>
<feature type="chain" id="PRO_5047038608" evidence="1">
    <location>
        <begin position="26"/>
        <end position="193"/>
    </location>
</feature>
<feature type="domain" description="DUF2059" evidence="2">
    <location>
        <begin position="118"/>
        <end position="176"/>
    </location>
</feature>
<feature type="signal peptide" evidence="1">
    <location>
        <begin position="1"/>
        <end position="25"/>
    </location>
</feature>
<organism evidence="3 4">
    <name type="scientific">Methylocapsa polymorpha</name>
    <dbReference type="NCBI Taxonomy" id="3080828"/>
    <lineage>
        <taxon>Bacteria</taxon>
        <taxon>Pseudomonadati</taxon>
        <taxon>Pseudomonadota</taxon>
        <taxon>Alphaproteobacteria</taxon>
        <taxon>Hyphomicrobiales</taxon>
        <taxon>Beijerinckiaceae</taxon>
        <taxon>Methylocapsa</taxon>
    </lineage>
</organism>
<dbReference type="EMBL" id="CP136862">
    <property type="protein sequence ID" value="WOJ89137.1"/>
    <property type="molecule type" value="Genomic_DNA"/>
</dbReference>
<protein>
    <submittedName>
        <fullName evidence="3">DUF2059 domain-containing protein</fullName>
    </submittedName>
</protein>
<reference evidence="3 4" key="1">
    <citation type="submission" date="2023-10" db="EMBL/GenBank/DDBJ databases">
        <title>Novel methanotroph of the genus Methylocapsa from a subarctic wetland.</title>
        <authorList>
            <person name="Belova S.E."/>
            <person name="Oshkin I.Y."/>
            <person name="Miroshnikov K."/>
            <person name="Dedysh S.N."/>
        </authorList>
    </citation>
    <scope>NUCLEOTIDE SEQUENCE [LARGE SCALE GENOMIC DNA]</scope>
    <source>
        <strain evidence="3 4">RX1</strain>
    </source>
</reference>
<keyword evidence="4" id="KW-1185">Reference proteome</keyword>
<evidence type="ECO:0000313" key="4">
    <source>
        <dbReference type="Proteomes" id="UP001626536"/>
    </source>
</evidence>
<evidence type="ECO:0000313" key="3">
    <source>
        <dbReference type="EMBL" id="WOJ89137.1"/>
    </source>
</evidence>
<keyword evidence="1" id="KW-0732">Signal</keyword>
<evidence type="ECO:0000256" key="1">
    <source>
        <dbReference type="SAM" id="SignalP"/>
    </source>
</evidence>
<proteinExistence type="predicted"/>
<dbReference type="InterPro" id="IPR018637">
    <property type="entry name" value="DUF2059"/>
</dbReference>
<dbReference type="Pfam" id="PF09832">
    <property type="entry name" value="DUF2059"/>
    <property type="match status" value="1"/>
</dbReference>
<evidence type="ECO:0000259" key="2">
    <source>
        <dbReference type="Pfam" id="PF09832"/>
    </source>
</evidence>
<dbReference type="RefSeq" id="WP_407338580.1">
    <property type="nucleotide sequence ID" value="NZ_CP136862.1"/>
</dbReference>
<gene>
    <name evidence="3" type="ORF">RZS28_15200</name>
</gene>
<sequence length="193" mass="21081">MRTSFDKRRLLSAFCLVLLLALSFAAVEIAQAQQTAPGAPANPAAGSSGANQGAPTASQLALARRLVVASGMSRSFSIVIPQFMDQIATALTQTRPELIRDLNTVLTDLKPEFDKQADEMVDIAAQIYVKRMSEQDLRTAVTFFESPAGKQYVDTQPAFLTDVVTAMQGWQGKISTDMMTRVRVEMKQKGHEL</sequence>